<name>A0A1R4GU41_9MICC</name>
<feature type="transmembrane region" description="Helical" evidence="2">
    <location>
        <begin position="21"/>
        <end position="44"/>
    </location>
</feature>
<evidence type="ECO:0000259" key="3">
    <source>
        <dbReference type="Pfam" id="PF01882"/>
    </source>
</evidence>
<feature type="transmembrane region" description="Helical" evidence="2">
    <location>
        <begin position="50"/>
        <end position="70"/>
    </location>
</feature>
<evidence type="ECO:0000313" key="4">
    <source>
        <dbReference type="EMBL" id="SJM71621.1"/>
    </source>
</evidence>
<reference evidence="4 5" key="1">
    <citation type="submission" date="2017-02" db="EMBL/GenBank/DDBJ databases">
        <authorList>
            <person name="Peterson S.W."/>
        </authorList>
    </citation>
    <scope>NUCLEOTIDE SEQUENCE [LARGE SCALE GENOMIC DNA]</scope>
    <source>
        <strain evidence="4 5">B Ar 00.02</strain>
    </source>
</reference>
<evidence type="ECO:0000256" key="2">
    <source>
        <dbReference type="SAM" id="Phobius"/>
    </source>
</evidence>
<dbReference type="InterPro" id="IPR002881">
    <property type="entry name" value="DUF58"/>
</dbReference>
<feature type="region of interest" description="Disordered" evidence="1">
    <location>
        <begin position="200"/>
        <end position="220"/>
    </location>
</feature>
<dbReference type="PANTHER" id="PTHR34351:SF1">
    <property type="entry name" value="SLR1927 PROTEIN"/>
    <property type="match status" value="1"/>
</dbReference>
<protein>
    <recommendedName>
        <fullName evidence="3">DUF58 domain-containing protein</fullName>
    </recommendedName>
</protein>
<dbReference type="RefSeq" id="WP_087000507.1">
    <property type="nucleotide sequence ID" value="NZ_FUHW01000044.1"/>
</dbReference>
<accession>A0A1R4GU41</accession>
<gene>
    <name evidence="4" type="ORF">FM101_13610</name>
</gene>
<sequence>MDSAIGPGRTGREPLRVRLRLWFLTPRGWALVVAGAVVLLLAWFLGRRELVNISIFLLAVPLLSAAVLAWGKTRVKVRRSFGPDPVTTGGSTTVTLSLGHASPLPAGTVLNDELPKDFGKTPSFSSDDPGPVDATAGKRTAYRYRLRPTHRGVYAIGPLRVQLSDPFGLAMRPIAVDRPTPLTVVPAVLPLPITGVVGSTGTRGTATSHHQATPENDDVMTREYREGDSLRRVHWPATARHNTLMVRQEQFQRTPRATLVVDARPQPYQGSYVGSDAPTPIPNFLQAPGTTTPCFDWNIQAVISVGAHLAEQGYDLEILDETGSPLTGAAPGASGPGPGLFSGPHAAEDLQLSLASVGLKPAPRRQESAVDPLDFFPRGGQGPLLLFTGAPTGDQAQSWVDRMGTHRKVMVFLVASRPTATAAGTRVFRTAGWTAVPVDAKTELAQAWLELSAQERRTGARGQA</sequence>
<keyword evidence="2" id="KW-1133">Transmembrane helix</keyword>
<keyword evidence="5" id="KW-1185">Reference proteome</keyword>
<keyword evidence="2" id="KW-0472">Membrane</keyword>
<dbReference type="Proteomes" id="UP000195913">
    <property type="component" value="Unassembled WGS sequence"/>
</dbReference>
<feature type="domain" description="DUF58" evidence="3">
    <location>
        <begin position="221"/>
        <end position="271"/>
    </location>
</feature>
<dbReference type="EMBL" id="FUHW01000044">
    <property type="protein sequence ID" value="SJM71621.1"/>
    <property type="molecule type" value="Genomic_DNA"/>
</dbReference>
<organism evidence="4 5">
    <name type="scientific">Arthrobacter rhombi</name>
    <dbReference type="NCBI Taxonomy" id="71253"/>
    <lineage>
        <taxon>Bacteria</taxon>
        <taxon>Bacillati</taxon>
        <taxon>Actinomycetota</taxon>
        <taxon>Actinomycetes</taxon>
        <taxon>Micrococcales</taxon>
        <taxon>Micrococcaceae</taxon>
        <taxon>Arthrobacter</taxon>
    </lineage>
</organism>
<dbReference type="Pfam" id="PF01882">
    <property type="entry name" value="DUF58"/>
    <property type="match status" value="1"/>
</dbReference>
<evidence type="ECO:0000256" key="1">
    <source>
        <dbReference type="SAM" id="MobiDB-lite"/>
    </source>
</evidence>
<proteinExistence type="predicted"/>
<keyword evidence="2" id="KW-0812">Transmembrane</keyword>
<evidence type="ECO:0000313" key="5">
    <source>
        <dbReference type="Proteomes" id="UP000195913"/>
    </source>
</evidence>
<dbReference type="AlphaFoldDB" id="A0A1R4GU41"/>
<dbReference type="PANTHER" id="PTHR34351">
    <property type="entry name" value="SLR1927 PROTEIN-RELATED"/>
    <property type="match status" value="1"/>
</dbReference>